<dbReference type="Proteomes" id="UP000437862">
    <property type="component" value="Chromosome"/>
</dbReference>
<evidence type="ECO:0000313" key="2">
    <source>
        <dbReference type="EMBL" id="TWI41028.1"/>
    </source>
</evidence>
<gene>
    <name evidence="1" type="ORF">GO485_29250</name>
    <name evidence="2" type="ORF">IP92_05748</name>
</gene>
<evidence type="ECO:0000313" key="1">
    <source>
        <dbReference type="EMBL" id="QGZ42719.1"/>
    </source>
</evidence>
<dbReference type="EMBL" id="VLKW01000018">
    <property type="protein sequence ID" value="TWI41028.1"/>
    <property type="molecule type" value="Genomic_DNA"/>
</dbReference>
<proteinExistence type="predicted"/>
<sequence length="425" mass="44663">MSIWDYFTGNATPEQTAGLTGLAAMFNNALGDGRRPVNLGAALAAGAQGMQMGREAYVDRQQQQDAARQMADLRALQVRSGTAELDAQQRALEQQAAIQQAARESMAGGSFDTNGFIGRVQGIDPLKAIQLQHQLAKAQPKYDSGITWVNGPDGKPVAVRTADDGSIKQLDGLAPRDKAELVNLGGTSVAVNPFDLKPGQSFQRTMTPDGAASNAIARANLGIAQQRLALEQRAQAGGAKAPQGYRWAANGQLEAIPGGPADPKAGKEGVQRTQDASDVLSILNEAEPLLKASTSSYLGAGADQVARAFGASTKGSEAAAQLKVLQGLLVSKMPKMSGPQSDKDVQLYREMAGQIGDATLPESTRKAAANTIRNLNEKYLGMAPGSSRQQTTQPAAPKSVIKGQVMDGYRFKGGNPADPNAWEKI</sequence>
<organism evidence="2 3">
    <name type="scientific">Pseudoduganella flava</name>
    <dbReference type="NCBI Taxonomy" id="871742"/>
    <lineage>
        <taxon>Bacteria</taxon>
        <taxon>Pseudomonadati</taxon>
        <taxon>Pseudomonadota</taxon>
        <taxon>Betaproteobacteria</taxon>
        <taxon>Burkholderiales</taxon>
        <taxon>Oxalobacteraceae</taxon>
        <taxon>Telluria group</taxon>
        <taxon>Pseudoduganella</taxon>
    </lineage>
</organism>
<reference evidence="1 4" key="3">
    <citation type="submission" date="2019-12" db="EMBL/GenBank/DDBJ databases">
        <title>Draft Genome Sequences of Six Type Strains of the Genus Massilia.</title>
        <authorList>
            <person name="Miess H."/>
            <person name="Frediansyah A."/>
            <person name="Goeker M."/>
            <person name="Gross H."/>
        </authorList>
    </citation>
    <scope>NUCLEOTIDE SEQUENCE [LARGE SCALE GENOMIC DNA]</scope>
    <source>
        <strain evidence="1 4">DSM 26639</strain>
    </source>
</reference>
<reference evidence="2 3" key="1">
    <citation type="journal article" date="2015" name="Stand. Genomic Sci.">
        <title>Genomic Encyclopedia of Bacterial and Archaeal Type Strains, Phase III: the genomes of soil and plant-associated and newly described type strains.</title>
        <authorList>
            <person name="Whitman W.B."/>
            <person name="Woyke T."/>
            <person name="Klenk H.P."/>
            <person name="Zhou Y."/>
            <person name="Lilburn T.G."/>
            <person name="Beck B.J."/>
            <person name="De Vos P."/>
            <person name="Vandamme P."/>
            <person name="Eisen J.A."/>
            <person name="Garrity G."/>
            <person name="Hugenholtz P."/>
            <person name="Kyrpides N.C."/>
        </authorList>
    </citation>
    <scope>NUCLEOTIDE SEQUENCE [LARGE SCALE GENOMIC DNA]</scope>
    <source>
        <strain evidence="2 3">CGMCC 1.10685</strain>
    </source>
</reference>
<evidence type="ECO:0000313" key="3">
    <source>
        <dbReference type="Proteomes" id="UP000315112"/>
    </source>
</evidence>
<keyword evidence="4" id="KW-1185">Reference proteome</keyword>
<dbReference type="OrthoDB" id="8858031at2"/>
<dbReference type="AlphaFoldDB" id="A0A562P9C8"/>
<name>A0A562P9C8_9BURK</name>
<dbReference type="EMBL" id="CP046904">
    <property type="protein sequence ID" value="QGZ42719.1"/>
    <property type="molecule type" value="Genomic_DNA"/>
</dbReference>
<reference evidence="2" key="2">
    <citation type="submission" date="2019-07" db="EMBL/GenBank/DDBJ databases">
        <authorList>
            <person name="Whitman W."/>
            <person name="Huntemann M."/>
            <person name="Clum A."/>
            <person name="Pillay M."/>
            <person name="Palaniappan K."/>
            <person name="Varghese N."/>
            <person name="Mikhailova N."/>
            <person name="Stamatis D."/>
            <person name="Reddy T."/>
            <person name="Daum C."/>
            <person name="Shapiro N."/>
            <person name="Ivanova N."/>
            <person name="Kyrpides N."/>
            <person name="Woyke T."/>
        </authorList>
    </citation>
    <scope>NUCLEOTIDE SEQUENCE</scope>
    <source>
        <strain evidence="2">CGMCC 1.10685</strain>
    </source>
</reference>
<protein>
    <submittedName>
        <fullName evidence="2">Uncharacterized protein</fullName>
    </submittedName>
</protein>
<evidence type="ECO:0000313" key="4">
    <source>
        <dbReference type="Proteomes" id="UP000437862"/>
    </source>
</evidence>
<dbReference type="RefSeq" id="WP_145881916.1">
    <property type="nucleotide sequence ID" value="NZ_CP046904.1"/>
</dbReference>
<accession>A0A562P9C8</accession>
<dbReference type="Proteomes" id="UP000315112">
    <property type="component" value="Unassembled WGS sequence"/>
</dbReference>